<evidence type="ECO:0000256" key="1">
    <source>
        <dbReference type="SAM" id="Phobius"/>
    </source>
</evidence>
<name>A0A933SGX2_UNCEI</name>
<feature type="transmembrane region" description="Helical" evidence="1">
    <location>
        <begin position="334"/>
        <end position="353"/>
    </location>
</feature>
<dbReference type="GO" id="GO:0005886">
    <property type="term" value="C:plasma membrane"/>
    <property type="evidence" value="ECO:0007669"/>
    <property type="project" value="TreeGrafter"/>
</dbReference>
<dbReference type="InterPro" id="IPR027463">
    <property type="entry name" value="AcrB_DN_DC_subdom"/>
</dbReference>
<feature type="transmembrane region" description="Helical" evidence="1">
    <location>
        <begin position="526"/>
        <end position="545"/>
    </location>
</feature>
<evidence type="ECO:0000313" key="2">
    <source>
        <dbReference type="EMBL" id="MBI5171095.1"/>
    </source>
</evidence>
<accession>A0A933SGX2</accession>
<dbReference type="Gene3D" id="1.20.1640.10">
    <property type="entry name" value="Multidrug efflux transporter AcrB transmembrane domain"/>
    <property type="match status" value="2"/>
</dbReference>
<organism evidence="2 3">
    <name type="scientific">Eiseniibacteriota bacterium</name>
    <dbReference type="NCBI Taxonomy" id="2212470"/>
    <lineage>
        <taxon>Bacteria</taxon>
        <taxon>Candidatus Eiseniibacteriota</taxon>
    </lineage>
</organism>
<dbReference type="Proteomes" id="UP000696931">
    <property type="component" value="Unassembled WGS sequence"/>
</dbReference>
<feature type="transmembrane region" description="Helical" evidence="1">
    <location>
        <begin position="431"/>
        <end position="451"/>
    </location>
</feature>
<feature type="transmembrane region" description="Helical" evidence="1">
    <location>
        <begin position="871"/>
        <end position="893"/>
    </location>
</feature>
<dbReference type="PRINTS" id="PR00702">
    <property type="entry name" value="ACRIFLAVINRP"/>
</dbReference>
<feature type="transmembrane region" description="Helical" evidence="1">
    <location>
        <begin position="845"/>
        <end position="864"/>
    </location>
</feature>
<dbReference type="Gene3D" id="3.30.70.1320">
    <property type="entry name" value="Multidrug efflux transporter AcrB pore domain like"/>
    <property type="match status" value="1"/>
</dbReference>
<dbReference type="EMBL" id="JACRIW010000118">
    <property type="protein sequence ID" value="MBI5171095.1"/>
    <property type="molecule type" value="Genomic_DNA"/>
</dbReference>
<keyword evidence="1" id="KW-1133">Transmembrane helix</keyword>
<dbReference type="AlphaFoldDB" id="A0A933SGX2"/>
<gene>
    <name evidence="2" type="ORF">HZA61_16535</name>
</gene>
<dbReference type="Gene3D" id="3.30.70.1430">
    <property type="entry name" value="Multidrug efflux transporter AcrB pore domain"/>
    <property type="match status" value="2"/>
</dbReference>
<dbReference type="Pfam" id="PF00873">
    <property type="entry name" value="ACR_tran"/>
    <property type="match status" value="1"/>
</dbReference>
<feature type="transmembrane region" description="Helical" evidence="1">
    <location>
        <begin position="360"/>
        <end position="380"/>
    </location>
</feature>
<sequence length="1029" mass="110823">MKLTDLFIRRPVLAIVVNLVILIAGLQAVRSLSVRQYPRSDVAVVTVTTAYVGANADLVRGFITSPLERVIASADGIDYIESSSAQGVSTITVHLKLNYDTNAALTQVQAKVAQVRNDLPPEAQAPIIAVQTADSQFASMYLGFASTDLDRNQITDYLTRVVQPRLSAISGVQRADILGGRTFAMRIWLKPDRLAARGLAPSAVWTALAQNNYLSALGRTKGAMVSVNLVANTDLKTPEDFKRMVIKQQGSDVVRLGDVADVVLGAEDYDTDVRFNGEAATFMGIWVLPTANSLEVIKEVRAAMKEIDAQLPVGMKSGIPYDSTVYIQSAIDEVLKTLVETLLIVVLVIFFFLGSVRSLIIPVVAIPISLVGAFFLMLVAGFTINLLTLLAIVLSVGLVVDDAIVMVENIERHVHEGMAPIPAALAAARELVSPIISMTITLAAVYTPLGIQGGLTGSLFREFAFTLAGAVIVSGIVALTLSPMMGSRLIREGDSEKGFAGWINHRFEAIRADYVKRISGALANRGAVLTVWVVFTLLMVPFYLFSQRELAPAEDQSVVFGIVQAAPNATLDQTRLFTARVHDVMKSMPETRNIFQITFPSGGFGGANLAPWHERKRSAAQVNMEMSGKLSQIPGIRLISVVPPALPGGGSFPVDFVMASTAPPEELAQFAGQLIQKAYASGVFMYVDSDLKFDQPQTEVVFDRDKVRSLGVDMRRVGQDLSSMLGGNFVNRFSIQGRSYKVIPQVSRAERLTPEQLQKLYVSGPGDQLVPLATFASLQTTTQPRDLKRFQQLNAVRIQGVIPPGVPLDKALGVLEAEAKRILPRGYTIDYAGESRQLRTEGGKFLGVFLLSAILIFLVLAAQFESFRDPFVILAGSAPLALSGAMLFTFLGFTSLNVYSQVGLITLVGLIAKNGILIVQFANELQEKGRDKVNAVVEAAGTRLRPILMTTAATVFGHLPLIFAHGPGAGARNSIGITLVSGMIIGTIFTLLVVPAVYVLFAKVRMPVDARIAAAEDAEAEGQAEPTPA</sequence>
<feature type="transmembrane region" description="Helical" evidence="1">
    <location>
        <begin position="12"/>
        <end position="29"/>
    </location>
</feature>
<dbReference type="SUPFAM" id="SSF82866">
    <property type="entry name" value="Multidrug efflux transporter AcrB transmembrane domain"/>
    <property type="match status" value="2"/>
</dbReference>
<dbReference type="Gene3D" id="3.30.2090.10">
    <property type="entry name" value="Multidrug efflux transporter AcrB TolC docking domain, DN and DC subdomains"/>
    <property type="match status" value="2"/>
</dbReference>
<feature type="transmembrane region" description="Helical" evidence="1">
    <location>
        <begin position="899"/>
        <end position="923"/>
    </location>
</feature>
<evidence type="ECO:0000313" key="3">
    <source>
        <dbReference type="Proteomes" id="UP000696931"/>
    </source>
</evidence>
<feature type="transmembrane region" description="Helical" evidence="1">
    <location>
        <begin position="975"/>
        <end position="1001"/>
    </location>
</feature>
<protein>
    <submittedName>
        <fullName evidence="2">Efflux RND transporter permease subunit</fullName>
    </submittedName>
</protein>
<dbReference type="SUPFAM" id="SSF82693">
    <property type="entry name" value="Multidrug efflux transporter AcrB pore domain, PN1, PN2, PC1 and PC2 subdomains"/>
    <property type="match status" value="3"/>
</dbReference>
<dbReference type="PANTHER" id="PTHR32063">
    <property type="match status" value="1"/>
</dbReference>
<keyword evidence="1" id="KW-0472">Membrane</keyword>
<dbReference type="InterPro" id="IPR001036">
    <property type="entry name" value="Acrflvin-R"/>
</dbReference>
<dbReference type="PANTHER" id="PTHR32063:SF14">
    <property type="entry name" value="BLL4319 PROTEIN"/>
    <property type="match status" value="1"/>
</dbReference>
<comment type="caution">
    <text evidence="2">The sequence shown here is derived from an EMBL/GenBank/DDBJ whole genome shotgun (WGS) entry which is preliminary data.</text>
</comment>
<keyword evidence="1" id="KW-0812">Transmembrane</keyword>
<proteinExistence type="predicted"/>
<feature type="transmembrane region" description="Helical" evidence="1">
    <location>
        <begin position="463"/>
        <end position="481"/>
    </location>
</feature>
<dbReference type="SUPFAM" id="SSF82714">
    <property type="entry name" value="Multidrug efflux transporter AcrB TolC docking domain, DN and DC subdomains"/>
    <property type="match status" value="2"/>
</dbReference>
<feature type="transmembrane region" description="Helical" evidence="1">
    <location>
        <begin position="386"/>
        <end position="410"/>
    </location>
</feature>
<reference evidence="2" key="1">
    <citation type="submission" date="2020-07" db="EMBL/GenBank/DDBJ databases">
        <title>Huge and variable diversity of episymbiotic CPR bacteria and DPANN archaea in groundwater ecosystems.</title>
        <authorList>
            <person name="He C.Y."/>
            <person name="Keren R."/>
            <person name="Whittaker M."/>
            <person name="Farag I.F."/>
            <person name="Doudna J."/>
            <person name="Cate J.H.D."/>
            <person name="Banfield J.F."/>
        </authorList>
    </citation>
    <scope>NUCLEOTIDE SEQUENCE</scope>
    <source>
        <strain evidence="2">NC_groundwater_1813_Pr3_B-0.1um_71_17</strain>
    </source>
</reference>
<dbReference type="Gene3D" id="3.30.70.1440">
    <property type="entry name" value="Multidrug efflux transporter AcrB pore domain"/>
    <property type="match status" value="1"/>
</dbReference>
<feature type="transmembrane region" description="Helical" evidence="1">
    <location>
        <begin position="944"/>
        <end position="963"/>
    </location>
</feature>
<dbReference type="GO" id="GO:0042910">
    <property type="term" value="F:xenobiotic transmembrane transporter activity"/>
    <property type="evidence" value="ECO:0007669"/>
    <property type="project" value="TreeGrafter"/>
</dbReference>